<evidence type="ECO:0000256" key="1">
    <source>
        <dbReference type="SAM" id="MobiDB-lite"/>
    </source>
</evidence>
<gene>
    <name evidence="2" type="ORF">C1I98_05400</name>
</gene>
<comment type="caution">
    <text evidence="2">The sequence shown here is derived from an EMBL/GenBank/DDBJ whole genome shotgun (WGS) entry which is preliminary data.</text>
</comment>
<accession>A0A2W2H1R2</accession>
<feature type="region of interest" description="Disordered" evidence="1">
    <location>
        <begin position="66"/>
        <end position="88"/>
    </location>
</feature>
<protein>
    <submittedName>
        <fullName evidence="2">Uncharacterized protein</fullName>
    </submittedName>
</protein>
<dbReference type="EMBL" id="POUA01000024">
    <property type="protein sequence ID" value="PZG53923.1"/>
    <property type="molecule type" value="Genomic_DNA"/>
</dbReference>
<dbReference type="Proteomes" id="UP000248544">
    <property type="component" value="Unassembled WGS sequence"/>
</dbReference>
<keyword evidence="3" id="KW-1185">Reference proteome</keyword>
<name>A0A2W2H1R2_9ACTN</name>
<evidence type="ECO:0000313" key="2">
    <source>
        <dbReference type="EMBL" id="PZG53923.1"/>
    </source>
</evidence>
<organism evidence="2 3">
    <name type="scientific">Spongiactinospora gelatinilytica</name>
    <dbReference type="NCBI Taxonomy" id="2666298"/>
    <lineage>
        <taxon>Bacteria</taxon>
        <taxon>Bacillati</taxon>
        <taxon>Actinomycetota</taxon>
        <taxon>Actinomycetes</taxon>
        <taxon>Streptosporangiales</taxon>
        <taxon>Streptosporangiaceae</taxon>
        <taxon>Spongiactinospora</taxon>
    </lineage>
</organism>
<reference evidence="2 3" key="1">
    <citation type="submission" date="2018-01" db="EMBL/GenBank/DDBJ databases">
        <title>Draft genome sequence of Sphaerisporangium sp. 7K107.</title>
        <authorList>
            <person name="Sahin N."/>
            <person name="Saygin H."/>
            <person name="Ay H."/>
        </authorList>
    </citation>
    <scope>NUCLEOTIDE SEQUENCE [LARGE SCALE GENOMIC DNA]</scope>
    <source>
        <strain evidence="2 3">7K107</strain>
    </source>
</reference>
<dbReference type="AlphaFoldDB" id="A0A2W2H1R2"/>
<proteinExistence type="predicted"/>
<sequence>MEATKVLTDFSTNLAKADVNSYDKVMNDLSAKLKELAGKAKPEMASALNDLADTYSKFKIDATDPSSMQDAMTKATEGATKLGDACAK</sequence>
<evidence type="ECO:0000313" key="3">
    <source>
        <dbReference type="Proteomes" id="UP000248544"/>
    </source>
</evidence>